<dbReference type="SUPFAM" id="SSF82317">
    <property type="entry name" value="Swiveling domain of dehydratase reactivase alpha subunit"/>
    <property type="match status" value="1"/>
</dbReference>
<dbReference type="Proteomes" id="UP000190476">
    <property type="component" value="Chromosome I"/>
</dbReference>
<dbReference type="EMBL" id="LT799839">
    <property type="protein sequence ID" value="SLK17879.1"/>
    <property type="molecule type" value="Genomic_DNA"/>
</dbReference>
<dbReference type="AlphaFoldDB" id="A0A1U6JC91"/>
<dbReference type="Gene3D" id="3.90.470.30">
    <property type="match status" value="1"/>
</dbReference>
<reference evidence="4" key="1">
    <citation type="submission" date="2017-03" db="EMBL/GenBank/DDBJ databases">
        <authorList>
            <person name="Falquet L."/>
            <person name="Falquet L."/>
        </authorList>
    </citation>
    <scope>NUCLEOTIDE SEQUENCE [LARGE SCALE GENOMIC DNA]</scope>
</reference>
<dbReference type="InterPro" id="IPR012340">
    <property type="entry name" value="NA-bd_OB-fold"/>
</dbReference>
<dbReference type="Gene3D" id="3.50.30.70">
    <property type="entry name" value="Swiveling domain of dehydratase reactivase alpha subunit"/>
    <property type="match status" value="1"/>
</dbReference>
<dbReference type="RefSeq" id="WP_079481351.1">
    <property type="nucleotide sequence ID" value="NZ_CBML010000006.1"/>
</dbReference>
<dbReference type="InterPro" id="IPR028975">
    <property type="entry name" value="DDRA_swiveling_dom_sf"/>
</dbReference>
<dbReference type="NCBIfam" id="TIGR04491">
    <property type="entry name" value="reactive_PduG"/>
    <property type="match status" value="1"/>
</dbReference>
<dbReference type="InterPro" id="IPR043129">
    <property type="entry name" value="ATPase_NBD"/>
</dbReference>
<dbReference type="Pfam" id="PF08841">
    <property type="entry name" value="DDR"/>
    <property type="match status" value="1"/>
</dbReference>
<feature type="domain" description="Diol dehydratase reactivase ATPase-like" evidence="1">
    <location>
        <begin position="275"/>
        <end position="602"/>
    </location>
</feature>
<dbReference type="InterPro" id="IPR030994">
    <property type="entry name" value="DDR_dom"/>
</dbReference>
<sequence>MKICGVDIGNSTTEVTLCDINLLNKDIIYLGSFSVKTTGIKGTKDNVIGIRNAINKLVKNLNIKIQDIDLIKINEAAPVIGENAMETISETIITDSAMIGHNPETPGGYGLALGETINLEYLNEIDINKDYIVVVSNKFSYEEAAIKINNLFENEVKIKGAILEEDEGVLLNNRLKIKIPIIDEVSNIDKVPLSKLAAIEVAEVGQTIKKLCNPFGIASIFTLTAEETKKIVPIAKGLIGLRSGVVIRTPQGEVKERKIKAGTLKIIGKNLIEEVDINTGAEYIMRKVNKIGEIKDVDGEKGTNIAFMINDIKNHMSEISEIDTSKVKIKDILAVDTTIPLKIKGGIANETYKEKAVAIAIMVKTHKLPLNSIKSILESELETPVEINGIEGVMATIGALTTPGTKLPIAIVDIGGGSTDVAILEKTGEVKSIHLAGAGELVTMIINLELGLNDVSLAEEIKRNIIGKVESLYTLRTEAGEVKFFDKPLNPKLYGRIVVIKNDKLLPIYKNITIEEVVKVRRRAKESVFIKNIIRGLKTISPMGNLHFIPNVVLVGGSALDFEIPNMVVQELSNYGIVSGCGNIRNSEGPRHAVSTGLVLHYIERIKIK</sequence>
<keyword evidence="4" id="KW-1185">Reference proteome</keyword>
<dbReference type="STRING" id="1351755.CCH01_13340"/>
<dbReference type="Gene3D" id="2.40.50.140">
    <property type="entry name" value="Nucleic acid-binding proteins"/>
    <property type="match status" value="1"/>
</dbReference>
<name>A0A1U6JC91_9CLOT</name>
<dbReference type="OrthoDB" id="4676896at2"/>
<evidence type="ECO:0000313" key="4">
    <source>
        <dbReference type="Proteomes" id="UP000190476"/>
    </source>
</evidence>
<feature type="domain" description="DD-reactivating factor swiveling" evidence="2">
    <location>
        <begin position="93"/>
        <end position="254"/>
    </location>
</feature>
<dbReference type="GeneID" id="66301667"/>
<gene>
    <name evidence="3" type="ORF">CCH01_13340</name>
</gene>
<dbReference type="SUPFAM" id="SSF53067">
    <property type="entry name" value="Actin-like ATPase domain"/>
    <property type="match status" value="2"/>
</dbReference>
<dbReference type="InterPro" id="IPR009191">
    <property type="entry name" value="DDRA"/>
</dbReference>
<organism evidence="3 4">
    <name type="scientific">Clostridium chauvoei JF4335</name>
    <dbReference type="NCBI Taxonomy" id="1351755"/>
    <lineage>
        <taxon>Bacteria</taxon>
        <taxon>Bacillati</taxon>
        <taxon>Bacillota</taxon>
        <taxon>Clostridia</taxon>
        <taxon>Eubacteriales</taxon>
        <taxon>Clostridiaceae</taxon>
        <taxon>Clostridium</taxon>
    </lineage>
</organism>
<proteinExistence type="predicted"/>
<dbReference type="Gene3D" id="3.30.420.40">
    <property type="match status" value="2"/>
</dbReference>
<accession>A0A1U6JC91</accession>
<evidence type="ECO:0000259" key="2">
    <source>
        <dbReference type="Pfam" id="PF18427"/>
    </source>
</evidence>
<evidence type="ECO:0000259" key="1">
    <source>
        <dbReference type="Pfam" id="PF08841"/>
    </source>
</evidence>
<protein>
    <submittedName>
        <fullName evidence="3">Putative Diol/glycerol dehydratase reactivating factor large subunit</fullName>
    </submittedName>
</protein>
<dbReference type="InterPro" id="IPR040916">
    <property type="entry name" value="DDR_swiveling"/>
</dbReference>
<dbReference type="Pfam" id="PF18427">
    <property type="entry name" value="DDR_swiveling"/>
    <property type="match status" value="1"/>
</dbReference>
<evidence type="ECO:0000313" key="3">
    <source>
        <dbReference type="EMBL" id="SLK17879.1"/>
    </source>
</evidence>